<dbReference type="PANTHER" id="PTHR48079">
    <property type="entry name" value="PROTEIN YEEZ"/>
    <property type="match status" value="1"/>
</dbReference>
<sequence>MKILVAGATGVIGRSLLPILVREGHDVIGMTRNEASKSIIMEMGASPLVADALDQESVIDALREARPEVVIHQLTSLSNYNLEDNARIRIIGTRNLVDASHAVGVKRMIAQSISWTYEPGNHPATEEVPLDSKAPQPRKRTVDAVLALEQAVAEMPEYVILRYGLLYGPGTWYDRNGLMAEKVRRKELKATEGVTSFLHVEDAARAAADALKWPNGPVNVVDDEPAPGTEWLPFYAAAIGAPVPDIQEGSNRGERGAANAKARKDYGWKPLYPTWREGFPASLQS</sequence>
<dbReference type="RefSeq" id="WP_036682267.1">
    <property type="nucleotide sequence ID" value="NZ_JNVM01000010.1"/>
</dbReference>
<gene>
    <name evidence="2" type="ORF">ET33_03095</name>
</gene>
<dbReference type="InterPro" id="IPR001509">
    <property type="entry name" value="Epimerase_deHydtase"/>
</dbReference>
<dbReference type="GO" id="GO:0004029">
    <property type="term" value="F:aldehyde dehydrogenase (NAD+) activity"/>
    <property type="evidence" value="ECO:0007669"/>
    <property type="project" value="TreeGrafter"/>
</dbReference>
<keyword evidence="3" id="KW-1185">Reference proteome</keyword>
<evidence type="ECO:0000259" key="1">
    <source>
        <dbReference type="Pfam" id="PF01370"/>
    </source>
</evidence>
<dbReference type="InterPro" id="IPR051783">
    <property type="entry name" value="NAD(P)-dependent_oxidoreduct"/>
</dbReference>
<protein>
    <submittedName>
        <fullName evidence="2">dTDP-glucose 4,6-dehydratase</fullName>
    </submittedName>
</protein>
<evidence type="ECO:0000313" key="2">
    <source>
        <dbReference type="EMBL" id="KEQ25717.1"/>
    </source>
</evidence>
<organism evidence="2 3">
    <name type="scientific">Paenibacillus tyrfis</name>
    <dbReference type="NCBI Taxonomy" id="1501230"/>
    <lineage>
        <taxon>Bacteria</taxon>
        <taxon>Bacillati</taxon>
        <taxon>Bacillota</taxon>
        <taxon>Bacilli</taxon>
        <taxon>Bacillales</taxon>
        <taxon>Paenibacillaceae</taxon>
        <taxon>Paenibacillus</taxon>
    </lineage>
</organism>
<dbReference type="Proteomes" id="UP000028123">
    <property type="component" value="Unassembled WGS sequence"/>
</dbReference>
<dbReference type="PANTHER" id="PTHR48079:SF6">
    <property type="entry name" value="NAD(P)-BINDING DOMAIN-CONTAINING PROTEIN-RELATED"/>
    <property type="match status" value="1"/>
</dbReference>
<dbReference type="GO" id="GO:0005737">
    <property type="term" value="C:cytoplasm"/>
    <property type="evidence" value="ECO:0007669"/>
    <property type="project" value="TreeGrafter"/>
</dbReference>
<comment type="caution">
    <text evidence="2">The sequence shown here is derived from an EMBL/GenBank/DDBJ whole genome shotgun (WGS) entry which is preliminary data.</text>
</comment>
<dbReference type="OrthoDB" id="9807212at2"/>
<dbReference type="Pfam" id="PF01370">
    <property type="entry name" value="Epimerase"/>
    <property type="match status" value="1"/>
</dbReference>
<reference evidence="2 3" key="1">
    <citation type="submission" date="2014-06" db="EMBL/GenBank/DDBJ databases">
        <title>Draft genome sequence of Paenibacillus sp. MSt1.</title>
        <authorList>
            <person name="Aw Y.K."/>
            <person name="Ong K.S."/>
            <person name="Gan H.M."/>
            <person name="Lee S.M."/>
        </authorList>
    </citation>
    <scope>NUCLEOTIDE SEQUENCE [LARGE SCALE GENOMIC DNA]</scope>
    <source>
        <strain evidence="2 3">MSt1</strain>
    </source>
</reference>
<dbReference type="EMBL" id="JNVM01000010">
    <property type="protein sequence ID" value="KEQ25717.1"/>
    <property type="molecule type" value="Genomic_DNA"/>
</dbReference>
<dbReference type="AlphaFoldDB" id="A0A081P4U4"/>
<dbReference type="eggNOG" id="COG0451">
    <property type="taxonomic scope" value="Bacteria"/>
</dbReference>
<evidence type="ECO:0000313" key="3">
    <source>
        <dbReference type="Proteomes" id="UP000028123"/>
    </source>
</evidence>
<dbReference type="Gene3D" id="3.40.50.720">
    <property type="entry name" value="NAD(P)-binding Rossmann-like Domain"/>
    <property type="match status" value="1"/>
</dbReference>
<dbReference type="InterPro" id="IPR036291">
    <property type="entry name" value="NAD(P)-bd_dom_sf"/>
</dbReference>
<feature type="domain" description="NAD-dependent epimerase/dehydratase" evidence="1">
    <location>
        <begin position="3"/>
        <end position="215"/>
    </location>
</feature>
<name>A0A081P4U4_9BACL</name>
<accession>A0A081P4U4</accession>
<proteinExistence type="predicted"/>
<dbReference type="SUPFAM" id="SSF51735">
    <property type="entry name" value="NAD(P)-binding Rossmann-fold domains"/>
    <property type="match status" value="1"/>
</dbReference>